<accession>A0A913YWB2</accession>
<organism evidence="1 2">
    <name type="scientific">Exaiptasia diaphana</name>
    <name type="common">Tropical sea anemone</name>
    <name type="synonym">Aiptasia pulchella</name>
    <dbReference type="NCBI Taxonomy" id="2652724"/>
    <lineage>
        <taxon>Eukaryota</taxon>
        <taxon>Metazoa</taxon>
        <taxon>Cnidaria</taxon>
        <taxon>Anthozoa</taxon>
        <taxon>Hexacorallia</taxon>
        <taxon>Actiniaria</taxon>
        <taxon>Aiptasiidae</taxon>
        <taxon>Exaiptasia</taxon>
    </lineage>
</organism>
<reference evidence="1" key="1">
    <citation type="submission" date="2022-11" db="UniProtKB">
        <authorList>
            <consortium name="EnsemblMetazoa"/>
        </authorList>
    </citation>
    <scope>IDENTIFICATION</scope>
</reference>
<dbReference type="Proteomes" id="UP000887567">
    <property type="component" value="Unplaced"/>
</dbReference>
<dbReference type="PANTHER" id="PTHR31751">
    <property type="entry name" value="SI:CH211-108C17.2-RELATED-RELATED"/>
    <property type="match status" value="1"/>
</dbReference>
<dbReference type="OMA" id="GHRITRW"/>
<proteinExistence type="predicted"/>
<name>A0A913YWB2_EXADI</name>
<protein>
    <submittedName>
        <fullName evidence="1">Uncharacterized protein</fullName>
    </submittedName>
</protein>
<dbReference type="KEGG" id="epa:114576651"/>
<dbReference type="AlphaFoldDB" id="A0A913YWB2"/>
<dbReference type="RefSeq" id="XP_028519514.1">
    <property type="nucleotide sequence ID" value="XM_028663713.1"/>
</dbReference>
<evidence type="ECO:0000313" key="2">
    <source>
        <dbReference type="Proteomes" id="UP000887567"/>
    </source>
</evidence>
<keyword evidence="2" id="KW-1185">Reference proteome</keyword>
<dbReference type="GeneID" id="114576651"/>
<dbReference type="OrthoDB" id="5982876at2759"/>
<dbReference type="EnsemblMetazoa" id="XM_028663713.1">
    <property type="protein sequence ID" value="XP_028519514.1"/>
    <property type="gene ID" value="LOC114576651"/>
</dbReference>
<dbReference type="PANTHER" id="PTHR31751:SF42">
    <property type="entry name" value="PROTEIN CBG10204"/>
    <property type="match status" value="1"/>
</dbReference>
<evidence type="ECO:0000313" key="1">
    <source>
        <dbReference type="EnsemblMetazoa" id="XP_028519514.1"/>
    </source>
</evidence>
<sequence>MLTIHTLCVQNHEKTWKSQPTSGKNNTPILNLLIPAAIVCTGGAFQEFSNFADALQLKFIGKSCFFKMQNNIILPVINKQYKAQQQNVIMDVKQGMPLNLCGDGRSDSPGHTAKYGTYSLMDENSGQILDFSLVHVSEVSSSNAMEFEGCKRSLNTLTKKKISIRCLTTDRHTQITAQLAKNYQSIKHQYDVWHLAKWVVKKLTKKAKTKANLELKPWIRSISNHLWWSAKECGGDADVLVNNWVSIVNHIADKHTWKEGKKTVSCKHPKL</sequence>